<dbReference type="Pfam" id="PF20815">
    <property type="entry name" value="GIY_YIG_2"/>
    <property type="match status" value="1"/>
</dbReference>
<evidence type="ECO:0000313" key="3">
    <source>
        <dbReference type="Proteomes" id="UP000255355"/>
    </source>
</evidence>
<proteinExistence type="predicted"/>
<accession>A0A370H9Q0</accession>
<evidence type="ECO:0000259" key="1">
    <source>
        <dbReference type="Pfam" id="PF20815"/>
    </source>
</evidence>
<dbReference type="InterPro" id="IPR049311">
    <property type="entry name" value="GIY_YIG_cat"/>
</dbReference>
<dbReference type="STRING" id="1210089.GCA_001613165_00486"/>
<dbReference type="Proteomes" id="UP000255355">
    <property type="component" value="Unassembled WGS sequence"/>
</dbReference>
<feature type="domain" description="GIY-YIG catalytic" evidence="1">
    <location>
        <begin position="110"/>
        <end position="258"/>
    </location>
</feature>
<dbReference type="AlphaFoldDB" id="A0A370H9Q0"/>
<keyword evidence="3" id="KW-1185">Reference proteome</keyword>
<protein>
    <recommendedName>
        <fullName evidence="1">GIY-YIG catalytic domain-containing protein</fullName>
    </recommendedName>
</protein>
<evidence type="ECO:0000313" key="2">
    <source>
        <dbReference type="EMBL" id="RDI52960.1"/>
    </source>
</evidence>
<organism evidence="2 3">
    <name type="scientific">Nocardia mexicana</name>
    <dbReference type="NCBI Taxonomy" id="279262"/>
    <lineage>
        <taxon>Bacteria</taxon>
        <taxon>Bacillati</taxon>
        <taxon>Actinomycetota</taxon>
        <taxon>Actinomycetes</taxon>
        <taxon>Mycobacteriales</taxon>
        <taxon>Nocardiaceae</taxon>
        <taxon>Nocardia</taxon>
    </lineage>
</organism>
<sequence length="284" mass="31200">MVRCLIDSSGEICDDLFECFAGFSAVPGNDEGVALESVEWRTRTIATDVERAPRHPPECWWPRWAHCAAGRVTICCVATDSSRLADYLAARPYSRAEVLAKPSPVPAERGVYGWWFRRLPAEIDAGCCATKDGLTLLYIGIGPSKPPSNGKAPSRQTIRSRIRTHYTGNAAGSTLRLTLGCLLSDELGIELRLFGSGKRLHFGRGERLLSQWMHENALVSWITDTSPWVLEDELIATLDVPLNLQGNAWNGFHAFLTAARWSAARMRATGLPVLANPGVGGRWP</sequence>
<name>A0A370H9Q0_9NOCA</name>
<dbReference type="EMBL" id="QQAZ01000003">
    <property type="protein sequence ID" value="RDI52960.1"/>
    <property type="molecule type" value="Genomic_DNA"/>
</dbReference>
<gene>
    <name evidence="2" type="ORF">DFR68_103348</name>
</gene>
<comment type="caution">
    <text evidence="2">The sequence shown here is derived from an EMBL/GenBank/DDBJ whole genome shotgun (WGS) entry which is preliminary data.</text>
</comment>
<reference evidence="2 3" key="1">
    <citation type="submission" date="2018-07" db="EMBL/GenBank/DDBJ databases">
        <title>Genomic Encyclopedia of Type Strains, Phase IV (KMG-IV): sequencing the most valuable type-strain genomes for metagenomic binning, comparative biology and taxonomic classification.</title>
        <authorList>
            <person name="Goeker M."/>
        </authorList>
    </citation>
    <scope>NUCLEOTIDE SEQUENCE [LARGE SCALE GENOMIC DNA]</scope>
    <source>
        <strain evidence="2 3">DSM 44952</strain>
    </source>
</reference>